<feature type="compositionally biased region" description="Basic and acidic residues" evidence="1">
    <location>
        <begin position="985"/>
        <end position="999"/>
    </location>
</feature>
<dbReference type="Gene3D" id="3.30.1520.10">
    <property type="entry name" value="Phox-like domain"/>
    <property type="match status" value="1"/>
</dbReference>
<dbReference type="Pfam" id="PF00787">
    <property type="entry name" value="PX"/>
    <property type="match status" value="1"/>
</dbReference>
<keyword evidence="4" id="KW-1185">Reference proteome</keyword>
<feature type="compositionally biased region" description="Low complexity" evidence="1">
    <location>
        <begin position="956"/>
        <end position="968"/>
    </location>
</feature>
<feature type="compositionally biased region" description="Polar residues" evidence="1">
    <location>
        <begin position="322"/>
        <end position="339"/>
    </location>
</feature>
<feature type="compositionally biased region" description="Basic and acidic residues" evidence="1">
    <location>
        <begin position="1029"/>
        <end position="1049"/>
    </location>
</feature>
<reference evidence="3 4" key="1">
    <citation type="journal article" date="2019" name="Nat. Ecol. Evol.">
        <title>Megaphylogeny resolves global patterns of mushroom evolution.</title>
        <authorList>
            <person name="Varga T."/>
            <person name="Krizsan K."/>
            <person name="Foldi C."/>
            <person name="Dima B."/>
            <person name="Sanchez-Garcia M."/>
            <person name="Sanchez-Ramirez S."/>
            <person name="Szollosi G.J."/>
            <person name="Szarkandi J.G."/>
            <person name="Papp V."/>
            <person name="Albert L."/>
            <person name="Andreopoulos W."/>
            <person name="Angelini C."/>
            <person name="Antonin V."/>
            <person name="Barry K.W."/>
            <person name="Bougher N.L."/>
            <person name="Buchanan P."/>
            <person name="Buyck B."/>
            <person name="Bense V."/>
            <person name="Catcheside P."/>
            <person name="Chovatia M."/>
            <person name="Cooper J."/>
            <person name="Damon W."/>
            <person name="Desjardin D."/>
            <person name="Finy P."/>
            <person name="Geml J."/>
            <person name="Haridas S."/>
            <person name="Hughes K."/>
            <person name="Justo A."/>
            <person name="Karasinski D."/>
            <person name="Kautmanova I."/>
            <person name="Kiss B."/>
            <person name="Kocsube S."/>
            <person name="Kotiranta H."/>
            <person name="LaButti K.M."/>
            <person name="Lechner B.E."/>
            <person name="Liimatainen K."/>
            <person name="Lipzen A."/>
            <person name="Lukacs Z."/>
            <person name="Mihaltcheva S."/>
            <person name="Morgado L.N."/>
            <person name="Niskanen T."/>
            <person name="Noordeloos M.E."/>
            <person name="Ohm R.A."/>
            <person name="Ortiz-Santana B."/>
            <person name="Ovrebo C."/>
            <person name="Racz N."/>
            <person name="Riley R."/>
            <person name="Savchenko A."/>
            <person name="Shiryaev A."/>
            <person name="Soop K."/>
            <person name="Spirin V."/>
            <person name="Szebenyi C."/>
            <person name="Tomsovsky M."/>
            <person name="Tulloss R.E."/>
            <person name="Uehling J."/>
            <person name="Grigoriev I.V."/>
            <person name="Vagvolgyi C."/>
            <person name="Papp T."/>
            <person name="Martin F.M."/>
            <person name="Miettinen O."/>
            <person name="Hibbett D.S."/>
            <person name="Nagy L.G."/>
        </authorList>
    </citation>
    <scope>NUCLEOTIDE SEQUENCE [LARGE SCALE GENOMIC DNA]</scope>
    <source>
        <strain evidence="3 4">HHB13444</strain>
    </source>
</reference>
<dbReference type="CDD" id="cd06869">
    <property type="entry name" value="PX_UP2_fungi"/>
    <property type="match status" value="1"/>
</dbReference>
<organism evidence="3 4">
    <name type="scientific">Polyporus arcularius HHB13444</name>
    <dbReference type="NCBI Taxonomy" id="1314778"/>
    <lineage>
        <taxon>Eukaryota</taxon>
        <taxon>Fungi</taxon>
        <taxon>Dikarya</taxon>
        <taxon>Basidiomycota</taxon>
        <taxon>Agaricomycotina</taxon>
        <taxon>Agaricomycetes</taxon>
        <taxon>Polyporales</taxon>
        <taxon>Polyporaceae</taxon>
        <taxon>Polyporus</taxon>
    </lineage>
</organism>
<accession>A0A5C3PRK4</accession>
<gene>
    <name evidence="3" type="ORF">K466DRAFT_595755</name>
</gene>
<evidence type="ECO:0000313" key="4">
    <source>
        <dbReference type="Proteomes" id="UP000308197"/>
    </source>
</evidence>
<dbReference type="InParanoid" id="A0A5C3PRK4"/>
<dbReference type="InterPro" id="IPR024555">
    <property type="entry name" value="PX-associated"/>
</dbReference>
<feature type="region of interest" description="Disordered" evidence="1">
    <location>
        <begin position="305"/>
        <end position="415"/>
    </location>
</feature>
<feature type="compositionally biased region" description="Polar residues" evidence="1">
    <location>
        <begin position="385"/>
        <end position="399"/>
    </location>
</feature>
<evidence type="ECO:0000259" key="2">
    <source>
        <dbReference type="PROSITE" id="PS50195"/>
    </source>
</evidence>
<feature type="region of interest" description="Disordered" evidence="1">
    <location>
        <begin position="938"/>
        <end position="1118"/>
    </location>
</feature>
<dbReference type="STRING" id="1314778.A0A5C3PRK4"/>
<evidence type="ECO:0000256" key="1">
    <source>
        <dbReference type="SAM" id="MobiDB-lite"/>
    </source>
</evidence>
<feature type="compositionally biased region" description="Low complexity" evidence="1">
    <location>
        <begin position="344"/>
        <end position="353"/>
    </location>
</feature>
<dbReference type="FunCoup" id="A0A5C3PRK4">
    <property type="interactions" value="19"/>
</dbReference>
<feature type="domain" description="PX" evidence="2">
    <location>
        <begin position="252"/>
        <end position="458"/>
    </location>
</feature>
<feature type="region of interest" description="Disordered" evidence="1">
    <location>
        <begin position="1"/>
        <end position="76"/>
    </location>
</feature>
<dbReference type="InterPro" id="IPR036871">
    <property type="entry name" value="PX_dom_sf"/>
</dbReference>
<evidence type="ECO:0000313" key="3">
    <source>
        <dbReference type="EMBL" id="TFK91807.1"/>
    </source>
</evidence>
<name>A0A5C3PRK4_9APHY</name>
<dbReference type="GO" id="GO:0035091">
    <property type="term" value="F:phosphatidylinositol binding"/>
    <property type="evidence" value="ECO:0007669"/>
    <property type="project" value="InterPro"/>
</dbReference>
<proteinExistence type="predicted"/>
<dbReference type="PROSITE" id="PS50195">
    <property type="entry name" value="PX"/>
    <property type="match status" value="1"/>
</dbReference>
<feature type="compositionally biased region" description="Low complexity" evidence="1">
    <location>
        <begin position="1"/>
        <end position="17"/>
    </location>
</feature>
<dbReference type="SUPFAM" id="SSF64268">
    <property type="entry name" value="PX domain"/>
    <property type="match status" value="1"/>
</dbReference>
<dbReference type="SMART" id="SM00312">
    <property type="entry name" value="PX"/>
    <property type="match status" value="1"/>
</dbReference>
<dbReference type="Proteomes" id="UP000308197">
    <property type="component" value="Unassembled WGS sequence"/>
</dbReference>
<dbReference type="PANTHER" id="PTHR47185:SF1">
    <property type="entry name" value="PX DOMAIN-CONTAINING PROTEIN YPR097W"/>
    <property type="match status" value="1"/>
</dbReference>
<dbReference type="AlphaFoldDB" id="A0A5C3PRK4"/>
<feature type="compositionally biased region" description="Acidic residues" evidence="1">
    <location>
        <begin position="969"/>
        <end position="979"/>
    </location>
</feature>
<dbReference type="PANTHER" id="PTHR47185">
    <property type="entry name" value="PX DOMAIN-CONTAINING PROTEIN YPR097W"/>
    <property type="match status" value="1"/>
</dbReference>
<feature type="compositionally biased region" description="Low complexity" evidence="1">
    <location>
        <begin position="67"/>
        <end position="76"/>
    </location>
</feature>
<sequence>MERSSSLRPPRPTRSVPNAPPPILTDIPASPESEDVHFATPLASPLVQSPAQEDGPAHPQSPHLQTSASASASSSSDASALTPIRAHYLKKELIHLEFQRELDALVQAPTDNVSPFSYLGHPFTPPPKGAPPQDLPFLRYFFRRFVLSFPFLASAPKDFFPDKVQPFLASLLSRNLSPTSVLDENPEDSEEAARHRLLNKLERNFSMLMTSATKLVEPEEVVRLTQTDLNRLEVLARKRAAREKRLKDSFDVNVVCVRTVTERKRMRSKMHEEFIIRTRRRGQPDVFVSRRYGDFKTLADELRKAHPNEAIPQPPPKDRSFLNVTISPAPNTTSFSQAYPSPPSTASSSSHPGPSSPPPGLSSAPIKPPRPRGVNGLYEADRNSSGDSLSVGSPTSPTGYSGLDVPGNGGGLAQQAARLSREKNRLTLRSYLHSLLSSSTFASSPVLKSFLLSGPTRLTEEELADARRREEADRMREDGRMRFAKEITARVDGLRETVRSVKGDLFAQDGLTHIFATIKDTPDVRNLPPNYQAVLEWARISLASTVFHHFVAADNASESFASLKRIHGLMPYFMMKAVLKMSNPMGMIRGILDLFLAQPFGGRSLLQRMFTGQLMEEVRALEEDINAVKEKVDDPVMCEKVRMYVYAPREIQAVYKADASAEDMHVLAIVLRSGEQPALSRAQLQRVMYAHRAHKEYSKYTESLADSDDDEGPQDEEAWLFEDLAILAKLYARMKDREQLIELIFQGSTADLLKDIITIFYAPLAQVYRAASIADSLGDLQNFINDLIRTVEQTEELSQTDPAKTVQIFIDLIQRHEQSFYSFVHKVHSKGEGLFTGLMRWIELFLNLMRDGVGERLSLEFLLPHTGADRENIMREVDEIALYHYKLKVAYEAKLRRRFGRTQGMNDADAEDEAAAQLVNGVVRDLSFGELVKGDADDLAAQEADDEDDSSDEESGSSSGTSSSGSDDSNSDDGTDSEESSGGSETERDATPSSDDKRTQRLLARSNTVAHSPVAHRPPQSKLSQPMRHSVDSPREERPPPVPPRERSHTLIGPVPTSSRFKDLPPPPPPHSAGEAPRSSRQQEKLADRQRGPSAKAKSPPKPKKGAAAPKPPELEHIPKLLPLFVEMMRPNLMSQR</sequence>
<dbReference type="InterPro" id="IPR024554">
    <property type="entry name" value="LEC1-like_C"/>
</dbReference>
<dbReference type="InterPro" id="IPR047168">
    <property type="entry name" value="LEC1-like"/>
</dbReference>
<protein>
    <recommendedName>
        <fullName evidence="2">PX domain-containing protein</fullName>
    </recommendedName>
</protein>
<dbReference type="EMBL" id="ML211011">
    <property type="protein sequence ID" value="TFK91807.1"/>
    <property type="molecule type" value="Genomic_DNA"/>
</dbReference>
<feature type="compositionally biased region" description="Acidic residues" evidence="1">
    <location>
        <begin position="938"/>
        <end position="955"/>
    </location>
</feature>
<feature type="compositionally biased region" description="Basic and acidic residues" evidence="1">
    <location>
        <begin position="1081"/>
        <end position="1091"/>
    </location>
</feature>
<dbReference type="Pfam" id="PF12828">
    <property type="entry name" value="PXB"/>
    <property type="match status" value="1"/>
</dbReference>
<dbReference type="InterPro" id="IPR001683">
    <property type="entry name" value="PX_dom"/>
</dbReference>
<dbReference type="Pfam" id="PF12825">
    <property type="entry name" value="DUF3818"/>
    <property type="match status" value="1"/>
</dbReference>